<evidence type="ECO:0000256" key="1">
    <source>
        <dbReference type="SAM" id="Phobius"/>
    </source>
</evidence>
<dbReference type="AlphaFoldDB" id="A0A2K9LQC9"/>
<keyword evidence="1" id="KW-0812">Transmembrane</keyword>
<evidence type="ECO:0000259" key="2">
    <source>
        <dbReference type="Pfam" id="PF01882"/>
    </source>
</evidence>
<name>A0A2K9LQC9_9GAMM</name>
<feature type="transmembrane region" description="Helical" evidence="1">
    <location>
        <begin position="7"/>
        <end position="28"/>
    </location>
</feature>
<dbReference type="Pfam" id="PF01882">
    <property type="entry name" value="DUF58"/>
    <property type="match status" value="1"/>
</dbReference>
<proteinExistence type="predicted"/>
<evidence type="ECO:0000313" key="3">
    <source>
        <dbReference type="EMBL" id="AUM14536.1"/>
    </source>
</evidence>
<dbReference type="Gene3D" id="3.40.50.410">
    <property type="entry name" value="von Willebrand factor, type A domain"/>
    <property type="match status" value="1"/>
</dbReference>
<dbReference type="EMBL" id="CP022684">
    <property type="protein sequence ID" value="AUM14536.1"/>
    <property type="molecule type" value="Genomic_DNA"/>
</dbReference>
<reference evidence="4" key="1">
    <citation type="submission" date="2017-08" db="EMBL/GenBank/DDBJ databases">
        <title>Direct submision.</title>
        <authorList>
            <person name="Kim S.-J."/>
            <person name="Rhee S.-K."/>
        </authorList>
    </citation>
    <scope>NUCLEOTIDE SEQUENCE [LARGE SCALE GENOMIC DNA]</scope>
    <source>
        <strain evidence="4">GI5</strain>
    </source>
</reference>
<dbReference type="PANTHER" id="PTHR33608">
    <property type="entry name" value="BLL2464 PROTEIN"/>
    <property type="match status" value="1"/>
</dbReference>
<dbReference type="InterPro" id="IPR036465">
    <property type="entry name" value="vWFA_dom_sf"/>
</dbReference>
<dbReference type="KEGG" id="kak:Kalk_19810"/>
<keyword evidence="1" id="KW-1133">Transmembrane helix</keyword>
<sequence length="452" mass="52075">MRPTHRLFWFACGWALMGFAAALSMWLPKEIMPTDWDAVAWQHQIERIWQISGATLAFLLIFDTVALLRMVPPSVLRQHSESLALGVWSDVELRLLHRYRRAVRLEVFDHHPSHCEAEHAHQKGLLIPRQGTEFRYRVRAKERGNHHFGSTDLLLHSPLGFWQRRLLVGEPSSVKVFPNFAAVSNYAMMSMEQQSAQLGIRLQQRRGEGMEFQQLREFRQGDSLRQIDWNATARQRKLISKEYQDEKDQQILFLIDCGRRMRSKDGDHSHLDHALNAMLLMSYAALKQGDAVGLMSFGGDERWLKPVKGVANLSKILNCVYDISPSTRASDYNSAIRSIMTRHNKRALVVVLSNIRDENADDLKPALSLLQKKHLVMVANLEEPELHDLLDKPINGFQDALRYTGTKLYMERRHAITKEFNHSGLHTVNSTPKMMPVALINKYFEVKREGLL</sequence>
<dbReference type="RefSeq" id="WP_101895909.1">
    <property type="nucleotide sequence ID" value="NZ_CP022684.1"/>
</dbReference>
<feature type="domain" description="DUF58" evidence="2">
    <location>
        <begin position="215"/>
        <end position="391"/>
    </location>
</feature>
<dbReference type="Proteomes" id="UP000235116">
    <property type="component" value="Chromosome"/>
</dbReference>
<gene>
    <name evidence="3" type="ORF">Kalk_19810</name>
</gene>
<protein>
    <recommendedName>
        <fullName evidence="2">DUF58 domain-containing protein</fullName>
    </recommendedName>
</protein>
<dbReference type="InterPro" id="IPR002881">
    <property type="entry name" value="DUF58"/>
</dbReference>
<keyword evidence="1" id="KW-0472">Membrane</keyword>
<evidence type="ECO:0000313" key="4">
    <source>
        <dbReference type="Proteomes" id="UP000235116"/>
    </source>
</evidence>
<organism evidence="3 4">
    <name type="scientific">Ketobacter alkanivorans</name>
    <dbReference type="NCBI Taxonomy" id="1917421"/>
    <lineage>
        <taxon>Bacteria</taxon>
        <taxon>Pseudomonadati</taxon>
        <taxon>Pseudomonadota</taxon>
        <taxon>Gammaproteobacteria</taxon>
        <taxon>Pseudomonadales</taxon>
        <taxon>Ketobacteraceae</taxon>
        <taxon>Ketobacter</taxon>
    </lineage>
</organism>
<keyword evidence="4" id="KW-1185">Reference proteome</keyword>
<accession>A0A2K9LQC9</accession>
<dbReference type="OrthoDB" id="9812729at2"/>
<dbReference type="PANTHER" id="PTHR33608:SF3">
    <property type="entry name" value="SLR2013 PROTEIN"/>
    <property type="match status" value="1"/>
</dbReference>
<dbReference type="SUPFAM" id="SSF53300">
    <property type="entry name" value="vWA-like"/>
    <property type="match status" value="1"/>
</dbReference>